<dbReference type="RefSeq" id="WP_123207138.1">
    <property type="nucleotide sequence ID" value="NZ_RBEE01000043.1"/>
</dbReference>
<organism evidence="1 2">
    <name type="scientific">Pedobacter jejuensis</name>
    <dbReference type="NCBI Taxonomy" id="1268550"/>
    <lineage>
        <taxon>Bacteria</taxon>
        <taxon>Pseudomonadati</taxon>
        <taxon>Bacteroidota</taxon>
        <taxon>Sphingobacteriia</taxon>
        <taxon>Sphingobacteriales</taxon>
        <taxon>Sphingobacteriaceae</taxon>
        <taxon>Pedobacter</taxon>
    </lineage>
</organism>
<dbReference type="OrthoDB" id="983143at2"/>
<dbReference type="PROSITE" id="PS51257">
    <property type="entry name" value="PROKAR_LIPOPROTEIN"/>
    <property type="match status" value="1"/>
</dbReference>
<accession>A0A3N0BPC8</accession>
<gene>
    <name evidence="1" type="ORF">D7004_17620</name>
</gene>
<comment type="caution">
    <text evidence="1">The sequence shown here is derived from an EMBL/GenBank/DDBJ whole genome shotgun (WGS) entry which is preliminary data.</text>
</comment>
<protein>
    <submittedName>
        <fullName evidence="1">Uncharacterized protein</fullName>
    </submittedName>
</protein>
<dbReference type="AlphaFoldDB" id="A0A3N0BPC8"/>
<sequence>MKNLIIILTVTILSACGQGNGLSKTKTLRDFIDIPAIDKAEVSNNHGRFHLNAKQLNNFKTALKKLSYEPNQDIYMGGKGVTFAINKKEYHLSMRTNGEMAEITIDNQTLVFKTNGLNLDNYEKN</sequence>
<evidence type="ECO:0000313" key="1">
    <source>
        <dbReference type="EMBL" id="RNL50712.1"/>
    </source>
</evidence>
<proteinExistence type="predicted"/>
<keyword evidence="2" id="KW-1185">Reference proteome</keyword>
<dbReference type="EMBL" id="RBEE01000043">
    <property type="protein sequence ID" value="RNL50712.1"/>
    <property type="molecule type" value="Genomic_DNA"/>
</dbReference>
<evidence type="ECO:0000313" key="2">
    <source>
        <dbReference type="Proteomes" id="UP000274046"/>
    </source>
</evidence>
<reference evidence="1 2" key="1">
    <citation type="submission" date="2018-10" db="EMBL/GenBank/DDBJ databases">
        <title>Genome sequencing of Pedobacter jejuensis TNB23.</title>
        <authorList>
            <person name="Cho Y.-J."/>
            <person name="Cho A."/>
            <person name="Kim O.-S."/>
        </authorList>
    </citation>
    <scope>NUCLEOTIDE SEQUENCE [LARGE SCALE GENOMIC DNA]</scope>
    <source>
        <strain evidence="1 2">TNB23</strain>
    </source>
</reference>
<name>A0A3N0BPC8_9SPHI</name>
<dbReference type="Proteomes" id="UP000274046">
    <property type="component" value="Unassembled WGS sequence"/>
</dbReference>